<dbReference type="CDD" id="cd13182">
    <property type="entry name" value="EVH1-like_Dcp1"/>
    <property type="match status" value="1"/>
</dbReference>
<dbReference type="EMBL" id="ML987191">
    <property type="protein sequence ID" value="KAF2253941.1"/>
    <property type="molecule type" value="Genomic_DNA"/>
</dbReference>
<dbReference type="RefSeq" id="XP_033688945.1">
    <property type="nucleotide sequence ID" value="XM_033820891.1"/>
</dbReference>
<dbReference type="PANTHER" id="PTHR16290">
    <property type="entry name" value="TRANSCRIPTION FACTOR SMIF DECAPPING ENZYME DCP1"/>
    <property type="match status" value="1"/>
</dbReference>
<dbReference type="GO" id="GO:0008047">
    <property type="term" value="F:enzyme activator activity"/>
    <property type="evidence" value="ECO:0007669"/>
    <property type="project" value="InterPro"/>
</dbReference>
<dbReference type="PANTHER" id="PTHR16290:SF0">
    <property type="entry name" value="DECAPPING PROTEIN 1, ISOFORM A"/>
    <property type="match status" value="1"/>
</dbReference>
<dbReference type="Proteomes" id="UP000800094">
    <property type="component" value="Unassembled WGS sequence"/>
</dbReference>
<dbReference type="AlphaFoldDB" id="A0A6A6ITS4"/>
<feature type="region of interest" description="Disordered" evidence="5">
    <location>
        <begin position="1"/>
        <end position="41"/>
    </location>
</feature>
<keyword evidence="3" id="KW-0963">Cytoplasm</keyword>
<evidence type="ECO:0000256" key="1">
    <source>
        <dbReference type="ARBA" id="ARBA00004496"/>
    </source>
</evidence>
<dbReference type="GeneID" id="54574221"/>
<evidence type="ECO:0000256" key="5">
    <source>
        <dbReference type="SAM" id="MobiDB-lite"/>
    </source>
</evidence>
<dbReference type="GO" id="GO:0000932">
    <property type="term" value="C:P-body"/>
    <property type="evidence" value="ECO:0007669"/>
    <property type="project" value="TreeGrafter"/>
</dbReference>
<dbReference type="SUPFAM" id="SSF50729">
    <property type="entry name" value="PH domain-like"/>
    <property type="match status" value="1"/>
</dbReference>
<sequence length="268" mass="30074">MPSNRSRARASQPQPPPQPSDYETDAPPMVEAPPPPPERSNEELNLSVIRRHYPDVTSIRYVAPYAVLYAFSIDSRQWAGMNIEGTLFVCELVPSPIGTERYSVVILNRRGLENFAMEITGPEQIDIDEEYIIMQGDPVYGLWIFSEPPPSSTQNTRAETQARIMELAERAKASREGKEREEQDSEAADSDQVETSVPMGRQLSLRELFGQQRAQDSAWSVHNHHSSHPNSQALTQPAFMPTPSPQPAQIDVLNQLFMKAKQDYNGLG</sequence>
<evidence type="ECO:0000313" key="7">
    <source>
        <dbReference type="Proteomes" id="UP000800094"/>
    </source>
</evidence>
<dbReference type="GO" id="GO:0006397">
    <property type="term" value="P:mRNA processing"/>
    <property type="evidence" value="ECO:0007669"/>
    <property type="project" value="UniProtKB-KW"/>
</dbReference>
<organism evidence="6 7">
    <name type="scientific">Trematosphaeria pertusa</name>
    <dbReference type="NCBI Taxonomy" id="390896"/>
    <lineage>
        <taxon>Eukaryota</taxon>
        <taxon>Fungi</taxon>
        <taxon>Dikarya</taxon>
        <taxon>Ascomycota</taxon>
        <taxon>Pezizomycotina</taxon>
        <taxon>Dothideomycetes</taxon>
        <taxon>Pleosporomycetidae</taxon>
        <taxon>Pleosporales</taxon>
        <taxon>Massarineae</taxon>
        <taxon>Trematosphaeriaceae</taxon>
        <taxon>Trematosphaeria</taxon>
    </lineage>
</organism>
<evidence type="ECO:0000256" key="2">
    <source>
        <dbReference type="ARBA" id="ARBA00008778"/>
    </source>
</evidence>
<dbReference type="InterPro" id="IPR010334">
    <property type="entry name" value="Dcp1"/>
</dbReference>
<gene>
    <name evidence="6" type="ORF">BU26DRAFT_232220</name>
</gene>
<accession>A0A6A6ITS4</accession>
<keyword evidence="4" id="KW-0507">mRNA processing</keyword>
<feature type="region of interest" description="Disordered" evidence="5">
    <location>
        <begin position="170"/>
        <end position="197"/>
    </location>
</feature>
<evidence type="ECO:0000313" key="6">
    <source>
        <dbReference type="EMBL" id="KAF2253941.1"/>
    </source>
</evidence>
<dbReference type="OrthoDB" id="440673at2759"/>
<feature type="region of interest" description="Disordered" evidence="5">
    <location>
        <begin position="216"/>
        <end position="247"/>
    </location>
</feature>
<dbReference type="InterPro" id="IPR011993">
    <property type="entry name" value="PH-like_dom_sf"/>
</dbReference>
<dbReference type="GO" id="GO:0003729">
    <property type="term" value="F:mRNA binding"/>
    <property type="evidence" value="ECO:0007669"/>
    <property type="project" value="TreeGrafter"/>
</dbReference>
<comment type="similarity">
    <text evidence="2">Belongs to the DCP1 family.</text>
</comment>
<feature type="compositionally biased region" description="Basic and acidic residues" evidence="5">
    <location>
        <begin position="170"/>
        <end position="181"/>
    </location>
</feature>
<evidence type="ECO:0000256" key="3">
    <source>
        <dbReference type="ARBA" id="ARBA00022490"/>
    </source>
</evidence>
<dbReference type="Pfam" id="PF06058">
    <property type="entry name" value="DCP1"/>
    <property type="match status" value="1"/>
</dbReference>
<proteinExistence type="inferred from homology"/>
<dbReference type="Gene3D" id="2.30.29.30">
    <property type="entry name" value="Pleckstrin-homology domain (PH domain)/Phosphotyrosine-binding domain (PTB)"/>
    <property type="match status" value="1"/>
</dbReference>
<dbReference type="GO" id="GO:0031087">
    <property type="term" value="P:deadenylation-independent decapping of nuclear-transcribed mRNA"/>
    <property type="evidence" value="ECO:0007669"/>
    <property type="project" value="TreeGrafter"/>
</dbReference>
<reference evidence="6" key="1">
    <citation type="journal article" date="2020" name="Stud. Mycol.">
        <title>101 Dothideomycetes genomes: a test case for predicting lifestyles and emergence of pathogens.</title>
        <authorList>
            <person name="Haridas S."/>
            <person name="Albert R."/>
            <person name="Binder M."/>
            <person name="Bloem J."/>
            <person name="Labutti K."/>
            <person name="Salamov A."/>
            <person name="Andreopoulos B."/>
            <person name="Baker S."/>
            <person name="Barry K."/>
            <person name="Bills G."/>
            <person name="Bluhm B."/>
            <person name="Cannon C."/>
            <person name="Castanera R."/>
            <person name="Culley D."/>
            <person name="Daum C."/>
            <person name="Ezra D."/>
            <person name="Gonzalez J."/>
            <person name="Henrissat B."/>
            <person name="Kuo A."/>
            <person name="Liang C."/>
            <person name="Lipzen A."/>
            <person name="Lutzoni F."/>
            <person name="Magnuson J."/>
            <person name="Mondo S."/>
            <person name="Nolan M."/>
            <person name="Ohm R."/>
            <person name="Pangilinan J."/>
            <person name="Park H.-J."/>
            <person name="Ramirez L."/>
            <person name="Alfaro M."/>
            <person name="Sun H."/>
            <person name="Tritt A."/>
            <person name="Yoshinaga Y."/>
            <person name="Zwiers L.-H."/>
            <person name="Turgeon B."/>
            <person name="Goodwin S."/>
            <person name="Spatafora J."/>
            <person name="Crous P."/>
            <person name="Grigoriev I."/>
        </authorList>
    </citation>
    <scope>NUCLEOTIDE SEQUENCE</scope>
    <source>
        <strain evidence="6">CBS 122368</strain>
    </source>
</reference>
<keyword evidence="7" id="KW-1185">Reference proteome</keyword>
<feature type="compositionally biased region" description="Acidic residues" evidence="5">
    <location>
        <begin position="182"/>
        <end position="192"/>
    </location>
</feature>
<dbReference type="GO" id="GO:0000290">
    <property type="term" value="P:deadenylation-dependent decapping of nuclear-transcribed mRNA"/>
    <property type="evidence" value="ECO:0007669"/>
    <property type="project" value="InterPro"/>
</dbReference>
<comment type="subcellular location">
    <subcellularLocation>
        <location evidence="1">Cytoplasm</location>
    </subcellularLocation>
</comment>
<name>A0A6A6ITS4_9PLEO</name>
<protein>
    <submittedName>
        <fullName evidence="6">PH domain-like protein</fullName>
    </submittedName>
</protein>
<evidence type="ECO:0000256" key="4">
    <source>
        <dbReference type="ARBA" id="ARBA00022664"/>
    </source>
</evidence>